<gene>
    <name evidence="5" type="ORF">DW084_10570</name>
</gene>
<reference evidence="5 6" key="1">
    <citation type="submission" date="2018-08" db="EMBL/GenBank/DDBJ databases">
        <title>A genome reference for cultivated species of the human gut microbiota.</title>
        <authorList>
            <person name="Zou Y."/>
            <person name="Xue W."/>
            <person name="Luo G."/>
        </authorList>
    </citation>
    <scope>NUCLEOTIDE SEQUENCE [LARGE SCALE GENOMIC DNA]</scope>
    <source>
        <strain evidence="5 6">AF48-16</strain>
    </source>
</reference>
<evidence type="ECO:0000256" key="3">
    <source>
        <dbReference type="ARBA" id="ARBA00023163"/>
    </source>
</evidence>
<keyword evidence="3" id="KW-0804">Transcription</keyword>
<dbReference type="Proteomes" id="UP000286288">
    <property type="component" value="Unassembled WGS sequence"/>
</dbReference>
<dbReference type="InterPro" id="IPR036390">
    <property type="entry name" value="WH_DNA-bd_sf"/>
</dbReference>
<dbReference type="Gene3D" id="1.10.10.10">
    <property type="entry name" value="Winged helix-like DNA-binding domain superfamily/Winged helix DNA-binding domain"/>
    <property type="match status" value="1"/>
</dbReference>
<proteinExistence type="predicted"/>
<dbReference type="Gene3D" id="3.30.70.920">
    <property type="match status" value="1"/>
</dbReference>
<dbReference type="InterPro" id="IPR011008">
    <property type="entry name" value="Dimeric_a/b-barrel"/>
</dbReference>
<dbReference type="SUPFAM" id="SSF46785">
    <property type="entry name" value="Winged helix' DNA-binding domain"/>
    <property type="match status" value="1"/>
</dbReference>
<keyword evidence="1" id="KW-0805">Transcription regulation</keyword>
<dbReference type="GO" id="GO:0005829">
    <property type="term" value="C:cytosol"/>
    <property type="evidence" value="ECO:0007669"/>
    <property type="project" value="TreeGrafter"/>
</dbReference>
<name>A0A415ERU2_ENTCA</name>
<evidence type="ECO:0000259" key="4">
    <source>
        <dbReference type="PROSITE" id="PS50956"/>
    </source>
</evidence>
<protein>
    <submittedName>
        <fullName evidence="5">AsnC family transcriptional regulator</fullName>
    </submittedName>
</protein>
<organism evidence="5 6">
    <name type="scientific">Enterococcus casseliflavus</name>
    <name type="common">Enterococcus flavescens</name>
    <dbReference type="NCBI Taxonomy" id="37734"/>
    <lineage>
        <taxon>Bacteria</taxon>
        <taxon>Bacillati</taxon>
        <taxon>Bacillota</taxon>
        <taxon>Bacilli</taxon>
        <taxon>Lactobacillales</taxon>
        <taxon>Enterococcaceae</taxon>
        <taxon>Enterococcus</taxon>
    </lineage>
</organism>
<feature type="domain" description="HTH asnC-type" evidence="4">
    <location>
        <begin position="7"/>
        <end position="68"/>
    </location>
</feature>
<dbReference type="GO" id="GO:0043200">
    <property type="term" value="P:response to amino acid"/>
    <property type="evidence" value="ECO:0007669"/>
    <property type="project" value="TreeGrafter"/>
</dbReference>
<evidence type="ECO:0000256" key="2">
    <source>
        <dbReference type="ARBA" id="ARBA00023125"/>
    </source>
</evidence>
<dbReference type="Pfam" id="PF13404">
    <property type="entry name" value="HTH_AsnC-type"/>
    <property type="match status" value="1"/>
</dbReference>
<dbReference type="PANTHER" id="PTHR30154:SF55">
    <property type="entry name" value="HTH-TYPE TRANSCRIPTIONAL REGULATOR LRPB"/>
    <property type="match status" value="1"/>
</dbReference>
<keyword evidence="2" id="KW-0238">DNA-binding</keyword>
<dbReference type="PROSITE" id="PS50956">
    <property type="entry name" value="HTH_ASNC_2"/>
    <property type="match status" value="1"/>
</dbReference>
<dbReference type="SMART" id="SM00344">
    <property type="entry name" value="HTH_ASNC"/>
    <property type="match status" value="1"/>
</dbReference>
<comment type="caution">
    <text evidence="5">The sequence shown here is derived from an EMBL/GenBank/DDBJ whole genome shotgun (WGS) entry which is preliminary data.</text>
</comment>
<dbReference type="PANTHER" id="PTHR30154">
    <property type="entry name" value="LEUCINE-RESPONSIVE REGULATORY PROTEIN"/>
    <property type="match status" value="1"/>
</dbReference>
<dbReference type="AlphaFoldDB" id="A0A415ERU2"/>
<dbReference type="InterPro" id="IPR019888">
    <property type="entry name" value="Tscrpt_reg_AsnC-like"/>
</dbReference>
<dbReference type="InterPro" id="IPR000485">
    <property type="entry name" value="AsnC-type_HTH_dom"/>
</dbReference>
<accession>A0A415ERU2</accession>
<sequence length="141" mass="16186">MKGGTLMDIIDEQILAILKHNSKLSNKEIGEMVHLTGQAVGNRILKLQDEGIIQRFSIVVNYPSTQYIRFFMDSNRYTAFEAFVNQYKEIEVFHKVSGQACYLLVSHFTDVTFPLFIESLSNWGRYSVETFVADKLNHGDD</sequence>
<dbReference type="PRINTS" id="PR00033">
    <property type="entry name" value="HTHASNC"/>
</dbReference>
<evidence type="ECO:0000313" key="5">
    <source>
        <dbReference type="EMBL" id="RHK05958.1"/>
    </source>
</evidence>
<evidence type="ECO:0000313" key="6">
    <source>
        <dbReference type="Proteomes" id="UP000286288"/>
    </source>
</evidence>
<dbReference type="GO" id="GO:0043565">
    <property type="term" value="F:sequence-specific DNA binding"/>
    <property type="evidence" value="ECO:0007669"/>
    <property type="project" value="InterPro"/>
</dbReference>
<evidence type="ECO:0000256" key="1">
    <source>
        <dbReference type="ARBA" id="ARBA00023015"/>
    </source>
</evidence>
<dbReference type="SUPFAM" id="SSF54909">
    <property type="entry name" value="Dimeric alpha+beta barrel"/>
    <property type="match status" value="1"/>
</dbReference>
<dbReference type="EMBL" id="QRMZ01000013">
    <property type="protein sequence ID" value="RHK05958.1"/>
    <property type="molecule type" value="Genomic_DNA"/>
</dbReference>
<dbReference type="InterPro" id="IPR036388">
    <property type="entry name" value="WH-like_DNA-bd_sf"/>
</dbReference>